<keyword evidence="3" id="KW-1185">Reference proteome</keyword>
<organism evidence="2 3">
    <name type="scientific">Blattamonas nauphoetae</name>
    <dbReference type="NCBI Taxonomy" id="2049346"/>
    <lineage>
        <taxon>Eukaryota</taxon>
        <taxon>Metamonada</taxon>
        <taxon>Preaxostyla</taxon>
        <taxon>Oxymonadida</taxon>
        <taxon>Blattamonas</taxon>
    </lineage>
</organism>
<proteinExistence type="predicted"/>
<dbReference type="Proteomes" id="UP001281761">
    <property type="component" value="Unassembled WGS sequence"/>
</dbReference>
<reference evidence="2 3" key="1">
    <citation type="journal article" date="2022" name="bioRxiv">
        <title>Genomics of Preaxostyla Flagellates Illuminates Evolutionary Transitions and the Path Towards Mitochondrial Loss.</title>
        <authorList>
            <person name="Novak L.V.F."/>
            <person name="Treitli S.C."/>
            <person name="Pyrih J."/>
            <person name="Halakuc P."/>
            <person name="Pipaliya S.V."/>
            <person name="Vacek V."/>
            <person name="Brzon O."/>
            <person name="Soukal P."/>
            <person name="Eme L."/>
            <person name="Dacks J.B."/>
            <person name="Karnkowska A."/>
            <person name="Elias M."/>
            <person name="Hampl V."/>
        </authorList>
    </citation>
    <scope>NUCLEOTIDE SEQUENCE [LARGE SCALE GENOMIC DNA]</scope>
    <source>
        <strain evidence="2">NAU3</strain>
        <tissue evidence="2">Gut</tissue>
    </source>
</reference>
<evidence type="ECO:0000256" key="1">
    <source>
        <dbReference type="SAM" id="MobiDB-lite"/>
    </source>
</evidence>
<accession>A0ABQ9XQ12</accession>
<feature type="region of interest" description="Disordered" evidence="1">
    <location>
        <begin position="1"/>
        <end position="36"/>
    </location>
</feature>
<comment type="caution">
    <text evidence="2">The sequence shown here is derived from an EMBL/GenBank/DDBJ whole genome shotgun (WGS) entry which is preliminary data.</text>
</comment>
<dbReference type="EMBL" id="JARBJD010000091">
    <property type="protein sequence ID" value="KAK2953477.1"/>
    <property type="molecule type" value="Genomic_DNA"/>
</dbReference>
<protein>
    <submittedName>
        <fullName evidence="2">Uncharacterized protein</fullName>
    </submittedName>
</protein>
<sequence>MSNTIKPSPEKGCLSDSAQQISDNSTKHTKLTKDKLGTRTYSSTLSFALAKARRKKGETYEEIYKDFPEYFGNLSPPKSKSTPTNVDEATLVKSILRPDNTPNKSHKQARISFSPVEQPTEKVEQQNPVRPPRNRPPVVVKASQTIPKPSNQNTIQLPKSVLDQGKLRLNPNRDLTTPKTILDTPKVSLHEPTEDTHNQNGIATPSRTFQTQPIQLTPSRQFPTKDPSPTGHYCSCCAGFPQKKDSLQPSHIATKKQKLSRSTSNIPLPLSDYTYTSSSTFSSFLQTYKLSAPTTLRQPSPTLNKVIPSEYPLQRRTEHLIEQCISTSLVDNLPSQPHSLNNHSYQPPEHLPSRLLTSSNQLQTYTSPFSLKKRPISQDNG</sequence>
<name>A0ABQ9XQ12_9EUKA</name>
<evidence type="ECO:0000313" key="3">
    <source>
        <dbReference type="Proteomes" id="UP001281761"/>
    </source>
</evidence>
<feature type="region of interest" description="Disordered" evidence="1">
    <location>
        <begin position="93"/>
        <end position="137"/>
    </location>
</feature>
<evidence type="ECO:0000313" key="2">
    <source>
        <dbReference type="EMBL" id="KAK2953477.1"/>
    </source>
</evidence>
<gene>
    <name evidence="2" type="ORF">BLNAU_11612</name>
</gene>